<keyword evidence="2" id="KW-1185">Reference proteome</keyword>
<gene>
    <name evidence="1" type="ORF">ILYODFUR_037522</name>
</gene>
<proteinExistence type="predicted"/>
<reference evidence="1 2" key="1">
    <citation type="submission" date="2021-06" db="EMBL/GenBank/DDBJ databases">
        <authorList>
            <person name="Palmer J.M."/>
        </authorList>
    </citation>
    <scope>NUCLEOTIDE SEQUENCE [LARGE SCALE GENOMIC DNA]</scope>
    <source>
        <strain evidence="2">if_2019</strain>
        <tissue evidence="1">Muscle</tissue>
    </source>
</reference>
<organism evidence="1 2">
    <name type="scientific">Ilyodon furcidens</name>
    <name type="common">goldbreast splitfin</name>
    <dbReference type="NCBI Taxonomy" id="33524"/>
    <lineage>
        <taxon>Eukaryota</taxon>
        <taxon>Metazoa</taxon>
        <taxon>Chordata</taxon>
        <taxon>Craniata</taxon>
        <taxon>Vertebrata</taxon>
        <taxon>Euteleostomi</taxon>
        <taxon>Actinopterygii</taxon>
        <taxon>Neopterygii</taxon>
        <taxon>Teleostei</taxon>
        <taxon>Neoteleostei</taxon>
        <taxon>Acanthomorphata</taxon>
        <taxon>Ovalentaria</taxon>
        <taxon>Atherinomorphae</taxon>
        <taxon>Cyprinodontiformes</taxon>
        <taxon>Goodeidae</taxon>
        <taxon>Ilyodon</taxon>
    </lineage>
</organism>
<evidence type="ECO:0000313" key="2">
    <source>
        <dbReference type="Proteomes" id="UP001482620"/>
    </source>
</evidence>
<dbReference type="EMBL" id="JAHRIQ010077865">
    <property type="protein sequence ID" value="MEQ2246347.1"/>
    <property type="molecule type" value="Genomic_DNA"/>
</dbReference>
<comment type="caution">
    <text evidence="1">The sequence shown here is derived from an EMBL/GenBank/DDBJ whole genome shotgun (WGS) entry which is preliminary data.</text>
</comment>
<name>A0ABV0UM89_9TELE</name>
<dbReference type="Proteomes" id="UP001482620">
    <property type="component" value="Unassembled WGS sequence"/>
</dbReference>
<protein>
    <submittedName>
        <fullName evidence="1">Uncharacterized protein</fullName>
    </submittedName>
</protein>
<sequence>MKHTKQEFCEEICPNFDGHECFKLPHTNHKLKAPSQVSPCLTKLLRFGSTVSAQFNMTKTIIDTLHMVWVSHKSSAGCSQSAVSKHINGMSSGMAKGGNRYTSKIDVRGLQSIIREDSRI</sequence>
<evidence type="ECO:0000313" key="1">
    <source>
        <dbReference type="EMBL" id="MEQ2246347.1"/>
    </source>
</evidence>
<accession>A0ABV0UM89</accession>